<evidence type="ECO:0000313" key="4">
    <source>
        <dbReference type="Proteomes" id="UP000738349"/>
    </source>
</evidence>
<dbReference type="AlphaFoldDB" id="A0A9P9JJ85"/>
<accession>A0A9P9JJ85</accession>
<name>A0A9P9JJ85_9HYPO</name>
<sequence length="421" mass="47203">MKSPRSINDHQHHPLLPSKSCRKRQATISVSPQTPKRRRVQDRDVDSDVDADETPRVSGTQGRQTYQPQLRTASPATSMPPLSEYQSTQSQSSRQSSPPKQLAVLELNPEGIEIRALSPDDKSLPSALSKLLLDFEMCSSGFHIIPSSIEPEIKERAKKDPKFHAFLPHMYASPQERDALGSTPPIDEVAKLVKDAAEAQASRQNEAAWNMMVHWPLLDNAIYNRWRQNQLVGFACCTTANIIKEYLPISCQSKMVDFGIYILPEAEPSSETTEAIQALRQVLPYNVINHTDFFPLRDLPLAVSIESKKRYCTNLEMAELQLGTWHAAQWKFLGDLVGRSGGSFDGLPFLPAVIVNGHDWSFAATTKAGRKTILWMEKGFGSTDCLVGVFRAVCGLQRLAKWAREVYWPWYKRNALGISTV</sequence>
<proteinExistence type="predicted"/>
<dbReference type="Pfam" id="PF20516">
    <property type="entry name" value="PDDEXK_12"/>
    <property type="match status" value="1"/>
</dbReference>
<evidence type="ECO:0000259" key="2">
    <source>
        <dbReference type="Pfam" id="PF20516"/>
    </source>
</evidence>
<feature type="compositionally biased region" description="Low complexity" evidence="1">
    <location>
        <begin position="83"/>
        <end position="97"/>
    </location>
</feature>
<dbReference type="Proteomes" id="UP000738349">
    <property type="component" value="Unassembled WGS sequence"/>
</dbReference>
<evidence type="ECO:0000313" key="3">
    <source>
        <dbReference type="EMBL" id="KAH7176396.1"/>
    </source>
</evidence>
<keyword evidence="4" id="KW-1185">Reference proteome</keyword>
<comment type="caution">
    <text evidence="3">The sequence shown here is derived from an EMBL/GenBank/DDBJ whole genome shotgun (WGS) entry which is preliminary data.</text>
</comment>
<dbReference type="InterPro" id="IPR046797">
    <property type="entry name" value="PDDEXK_12"/>
</dbReference>
<evidence type="ECO:0000256" key="1">
    <source>
        <dbReference type="SAM" id="MobiDB-lite"/>
    </source>
</evidence>
<feature type="compositionally biased region" description="Polar residues" evidence="1">
    <location>
        <begin position="57"/>
        <end position="77"/>
    </location>
</feature>
<feature type="domain" description="PD-(D/E)XK nuclease-like" evidence="2">
    <location>
        <begin position="159"/>
        <end position="408"/>
    </location>
</feature>
<feature type="region of interest" description="Disordered" evidence="1">
    <location>
        <begin position="1"/>
        <end position="100"/>
    </location>
</feature>
<protein>
    <recommendedName>
        <fullName evidence="2">PD-(D/E)XK nuclease-like domain-containing protein</fullName>
    </recommendedName>
</protein>
<dbReference type="OrthoDB" id="4161186at2759"/>
<gene>
    <name evidence="3" type="ORF">EDB81DRAFT_836445</name>
</gene>
<reference evidence="3" key="1">
    <citation type="journal article" date="2021" name="Nat. Commun.">
        <title>Genetic determinants of endophytism in the Arabidopsis root mycobiome.</title>
        <authorList>
            <person name="Mesny F."/>
            <person name="Miyauchi S."/>
            <person name="Thiergart T."/>
            <person name="Pickel B."/>
            <person name="Atanasova L."/>
            <person name="Karlsson M."/>
            <person name="Huettel B."/>
            <person name="Barry K.W."/>
            <person name="Haridas S."/>
            <person name="Chen C."/>
            <person name="Bauer D."/>
            <person name="Andreopoulos W."/>
            <person name="Pangilinan J."/>
            <person name="LaButti K."/>
            <person name="Riley R."/>
            <person name="Lipzen A."/>
            <person name="Clum A."/>
            <person name="Drula E."/>
            <person name="Henrissat B."/>
            <person name="Kohler A."/>
            <person name="Grigoriev I.V."/>
            <person name="Martin F.M."/>
            <person name="Hacquard S."/>
        </authorList>
    </citation>
    <scope>NUCLEOTIDE SEQUENCE</scope>
    <source>
        <strain evidence="3">MPI-CAGE-AT-0147</strain>
    </source>
</reference>
<organism evidence="3 4">
    <name type="scientific">Dactylonectria macrodidyma</name>
    <dbReference type="NCBI Taxonomy" id="307937"/>
    <lineage>
        <taxon>Eukaryota</taxon>
        <taxon>Fungi</taxon>
        <taxon>Dikarya</taxon>
        <taxon>Ascomycota</taxon>
        <taxon>Pezizomycotina</taxon>
        <taxon>Sordariomycetes</taxon>
        <taxon>Hypocreomycetidae</taxon>
        <taxon>Hypocreales</taxon>
        <taxon>Nectriaceae</taxon>
        <taxon>Dactylonectria</taxon>
    </lineage>
</organism>
<dbReference type="EMBL" id="JAGMUV010000001">
    <property type="protein sequence ID" value="KAH7176396.1"/>
    <property type="molecule type" value="Genomic_DNA"/>
</dbReference>